<organism evidence="2 3">
    <name type="scientific">Centaurea solstitialis</name>
    <name type="common">yellow star-thistle</name>
    <dbReference type="NCBI Taxonomy" id="347529"/>
    <lineage>
        <taxon>Eukaryota</taxon>
        <taxon>Viridiplantae</taxon>
        <taxon>Streptophyta</taxon>
        <taxon>Embryophyta</taxon>
        <taxon>Tracheophyta</taxon>
        <taxon>Spermatophyta</taxon>
        <taxon>Magnoliopsida</taxon>
        <taxon>eudicotyledons</taxon>
        <taxon>Gunneridae</taxon>
        <taxon>Pentapetalae</taxon>
        <taxon>asterids</taxon>
        <taxon>campanulids</taxon>
        <taxon>Asterales</taxon>
        <taxon>Asteraceae</taxon>
        <taxon>Carduoideae</taxon>
        <taxon>Cardueae</taxon>
        <taxon>Centaureinae</taxon>
        <taxon>Centaurea</taxon>
    </lineage>
</organism>
<protein>
    <submittedName>
        <fullName evidence="2">Uncharacterized protein</fullName>
    </submittedName>
</protein>
<keyword evidence="1" id="KW-0812">Transmembrane</keyword>
<evidence type="ECO:0000256" key="1">
    <source>
        <dbReference type="SAM" id="Phobius"/>
    </source>
</evidence>
<sequence>MASPSSFSSIFFIRKTHLLISILLYYSTRISPKEAIKAPIHPQQVLPLLPDQVSLPILNSFRSIGNLQVTYVGSAKIADAG</sequence>
<keyword evidence="1" id="KW-0472">Membrane</keyword>
<reference evidence="2" key="1">
    <citation type="submission" date="2023-03" db="EMBL/GenBank/DDBJ databases">
        <title>Chromosome-scale reference genome and RAD-based genetic map of yellow starthistle (Centaurea solstitialis) reveal putative structural variation and QTLs associated with invader traits.</title>
        <authorList>
            <person name="Reatini B."/>
            <person name="Cang F.A."/>
            <person name="Jiang Q."/>
            <person name="Mckibben M.T.W."/>
            <person name="Barker M.S."/>
            <person name="Rieseberg L.H."/>
            <person name="Dlugosch K.M."/>
        </authorList>
    </citation>
    <scope>NUCLEOTIDE SEQUENCE</scope>
    <source>
        <strain evidence="2">CAN-66</strain>
        <tissue evidence="2">Leaf</tissue>
    </source>
</reference>
<comment type="caution">
    <text evidence="2">The sequence shown here is derived from an EMBL/GenBank/DDBJ whole genome shotgun (WGS) entry which is preliminary data.</text>
</comment>
<dbReference type="AlphaFoldDB" id="A0AA38TPX4"/>
<keyword evidence="3" id="KW-1185">Reference proteome</keyword>
<evidence type="ECO:0000313" key="2">
    <source>
        <dbReference type="EMBL" id="KAJ9560973.1"/>
    </source>
</evidence>
<proteinExistence type="predicted"/>
<keyword evidence="1" id="KW-1133">Transmembrane helix</keyword>
<feature type="transmembrane region" description="Helical" evidence="1">
    <location>
        <begin position="6"/>
        <end position="26"/>
    </location>
</feature>
<dbReference type="Proteomes" id="UP001172457">
    <property type="component" value="Chromosome 2"/>
</dbReference>
<gene>
    <name evidence="2" type="ORF">OSB04_006133</name>
</gene>
<name>A0AA38TPX4_9ASTR</name>
<dbReference type="EMBL" id="JARYMX010000002">
    <property type="protein sequence ID" value="KAJ9560973.1"/>
    <property type="molecule type" value="Genomic_DNA"/>
</dbReference>
<evidence type="ECO:0000313" key="3">
    <source>
        <dbReference type="Proteomes" id="UP001172457"/>
    </source>
</evidence>
<accession>A0AA38TPX4</accession>